<evidence type="ECO:0000313" key="1">
    <source>
        <dbReference type="EMBL" id="QUC21625.1"/>
    </source>
</evidence>
<organism evidence="1 2">
    <name type="scientific">Ustilaginoidea virens</name>
    <name type="common">Rice false smut fungus</name>
    <name type="synonym">Villosiclava virens</name>
    <dbReference type="NCBI Taxonomy" id="1159556"/>
    <lineage>
        <taxon>Eukaryota</taxon>
        <taxon>Fungi</taxon>
        <taxon>Dikarya</taxon>
        <taxon>Ascomycota</taxon>
        <taxon>Pezizomycotina</taxon>
        <taxon>Sordariomycetes</taxon>
        <taxon>Hypocreomycetidae</taxon>
        <taxon>Hypocreales</taxon>
        <taxon>Clavicipitaceae</taxon>
        <taxon>Ustilaginoidea</taxon>
    </lineage>
</organism>
<proteinExistence type="predicted"/>
<dbReference type="GeneID" id="66066645"/>
<accession>A0A8E5HU07</accession>
<protein>
    <submittedName>
        <fullName evidence="1">Uncharacterized protein</fullName>
    </submittedName>
</protein>
<reference evidence="1" key="1">
    <citation type="submission" date="2020-03" db="EMBL/GenBank/DDBJ databases">
        <title>A mixture of massive structural variations and highly conserved coding sequences in Ustilaginoidea virens genome.</title>
        <authorList>
            <person name="Zhang K."/>
            <person name="Zhao Z."/>
            <person name="Zhang Z."/>
            <person name="Li Y."/>
            <person name="Hsiang T."/>
            <person name="Sun W."/>
        </authorList>
    </citation>
    <scope>NUCLEOTIDE SEQUENCE</scope>
    <source>
        <strain evidence="1">UV-8b</strain>
    </source>
</reference>
<keyword evidence="2" id="KW-1185">Reference proteome</keyword>
<dbReference type="EMBL" id="CP072756">
    <property type="protein sequence ID" value="QUC21625.1"/>
    <property type="molecule type" value="Genomic_DNA"/>
</dbReference>
<evidence type="ECO:0000313" key="2">
    <source>
        <dbReference type="Proteomes" id="UP000027002"/>
    </source>
</evidence>
<dbReference type="Proteomes" id="UP000027002">
    <property type="component" value="Chromosome 4"/>
</dbReference>
<name>A0A8E5HU07_USTVR</name>
<gene>
    <name evidence="1" type="ORF">UV8b_05868</name>
</gene>
<dbReference type="KEGG" id="uvi:66066645"/>
<dbReference type="AlphaFoldDB" id="A0A8E5HU07"/>
<dbReference type="RefSeq" id="XP_042999298.1">
    <property type="nucleotide sequence ID" value="XM_043143365.1"/>
</dbReference>
<sequence>MASWPACGKANPPLIRAYPAQTPHKACSSYPAGLSEGIAASTASRNVASPCLARLPELLHCRLPACLPACLPALPCVGESVRMTHTQ</sequence>